<dbReference type="SMART" id="SM00028">
    <property type="entry name" value="TPR"/>
    <property type="match status" value="3"/>
</dbReference>
<comment type="caution">
    <text evidence="4">The sequence shown here is derived from an EMBL/GenBank/DDBJ whole genome shotgun (WGS) entry which is preliminary data.</text>
</comment>
<dbReference type="InterPro" id="IPR019734">
    <property type="entry name" value="TPR_rpt"/>
</dbReference>
<dbReference type="Gene3D" id="1.25.40.10">
    <property type="entry name" value="Tetratricopeptide repeat domain"/>
    <property type="match status" value="1"/>
</dbReference>
<dbReference type="InterPro" id="IPR038765">
    <property type="entry name" value="Papain-like_cys_pep_sf"/>
</dbReference>
<evidence type="ECO:0000313" key="5">
    <source>
        <dbReference type="Proteomes" id="UP001201463"/>
    </source>
</evidence>
<dbReference type="Gene3D" id="3.10.620.30">
    <property type="match status" value="1"/>
</dbReference>
<feature type="region of interest" description="Disordered" evidence="1">
    <location>
        <begin position="1"/>
        <end position="23"/>
    </location>
</feature>
<dbReference type="Gene3D" id="2.60.40.3140">
    <property type="match status" value="1"/>
</dbReference>
<protein>
    <submittedName>
        <fullName evidence="4">DUF3857 domain-containing protein</fullName>
    </submittedName>
</protein>
<dbReference type="SUPFAM" id="SSF48452">
    <property type="entry name" value="TPR-like"/>
    <property type="match status" value="1"/>
</dbReference>
<accession>A0ABS8XDB0</accession>
<sequence>MAPQAQAQVQPARPVAKGQPARAASAYPAAPAGAGYRFGPAPGWVKALPPAADTARVEPAAGTKARREPLVDLQIHLAPRSATATYVHLQRVALDSSTLRDVSEPQISFNPAYQQLVIHAAAVLRDGQRQDRLKAARVELMRREQQLERQMIDGVRTALVVLSDVRVGDVVEIAYTVEGENPIFEGRFASLLHVASDDPIDRLHLRIEGPPERPLQVRGVATDLQPERFTEGGLQVLRVLRERVAPVPDETSTPPWFKVFPALHVSEYAGWPEVDRWARQLFAPEPLQPAVAEQVAAIRARAATPEQQVAEALRFVQDEIRYFSVSLGESSHRPKPASQTLADRLGDCKDKVMLLNALLAGLGIDARPTLVSTLRNRGLRNFLPAHDVFDHVISRVRLGGAVYFLDPTLNGQGLSLDKRGYLPYGAGLVIGGEGAEAAGPVAIVPPAFAVDGLDFRQDWDLSDLRRPAQLRTSMKATGLAAERWRAIAAQAGVDRIAETLGGFYVKAVPGLVSVGAPALRDDRESNEFELTLQFEHPAPGRYRRGQLELEFPTVELGDALSVPPEARRRYPFWLDGPRSLELRIAITGPQALSGTPPAPQQVADKHFSFQARVEVKDRTLVSVNRFERRSDEVLPADMEAYRERIGRARQLPNNQARVALVDVRDKALEPQFAAIDRRLDKYRAGRPDLLYQMLQAGEIARLVDTSLLDRVDPRGRMAARVLAERAEANNLLGDFAAGLADAEAVLKLEPPAEEAAAALAARGVALVGLGQPAQALAAFNEQARLGSSQPPGSWLGTTHYLLGDYAQAEAALRDNAANTTGEVRQFTLLWLYLAAERQGGRGRAAIADELASVDTGREGWGSLLLRYLGGALDREALLKAARAKPEEERLRLAEAYFFIGQQLAAQGRRGEALPWFERAVATQAVPYREVTIARWELQRGAGAAP</sequence>
<dbReference type="InterPro" id="IPR024618">
    <property type="entry name" value="DUF3857"/>
</dbReference>
<evidence type="ECO:0000259" key="2">
    <source>
        <dbReference type="Pfam" id="PF01841"/>
    </source>
</evidence>
<organism evidence="4 5">
    <name type="scientific">Pelomonas caseinilytica</name>
    <dbReference type="NCBI Taxonomy" id="2906763"/>
    <lineage>
        <taxon>Bacteria</taxon>
        <taxon>Pseudomonadati</taxon>
        <taxon>Pseudomonadota</taxon>
        <taxon>Betaproteobacteria</taxon>
        <taxon>Burkholderiales</taxon>
        <taxon>Sphaerotilaceae</taxon>
        <taxon>Roseateles</taxon>
    </lineage>
</organism>
<dbReference type="EMBL" id="JAJTWT010000004">
    <property type="protein sequence ID" value="MCE4537713.1"/>
    <property type="molecule type" value="Genomic_DNA"/>
</dbReference>
<keyword evidence="5" id="KW-1185">Reference proteome</keyword>
<evidence type="ECO:0000313" key="4">
    <source>
        <dbReference type="EMBL" id="MCE4537713.1"/>
    </source>
</evidence>
<dbReference type="Pfam" id="PF01841">
    <property type="entry name" value="Transglut_core"/>
    <property type="match status" value="1"/>
</dbReference>
<reference evidence="4 5" key="1">
    <citation type="submission" date="2021-12" db="EMBL/GenBank/DDBJ databases">
        <title>Genome seq of p7.</title>
        <authorList>
            <person name="Seo T."/>
        </authorList>
    </citation>
    <scope>NUCLEOTIDE SEQUENCE [LARGE SCALE GENOMIC DNA]</scope>
    <source>
        <strain evidence="4 5">P7</strain>
    </source>
</reference>
<dbReference type="Pfam" id="PF12969">
    <property type="entry name" value="DUF3857"/>
    <property type="match status" value="1"/>
</dbReference>
<dbReference type="InterPro" id="IPR002931">
    <property type="entry name" value="Transglutaminase-like"/>
</dbReference>
<evidence type="ECO:0000256" key="1">
    <source>
        <dbReference type="SAM" id="MobiDB-lite"/>
    </source>
</evidence>
<name>A0ABS8XDB0_9BURK</name>
<proteinExistence type="predicted"/>
<gene>
    <name evidence="4" type="ORF">LXT12_10680</name>
</gene>
<feature type="domain" description="Transglutaminase-like" evidence="2">
    <location>
        <begin position="297"/>
        <end position="369"/>
    </location>
</feature>
<dbReference type="SUPFAM" id="SSF54001">
    <property type="entry name" value="Cysteine proteinases"/>
    <property type="match status" value="1"/>
</dbReference>
<dbReference type="Proteomes" id="UP001201463">
    <property type="component" value="Unassembled WGS sequence"/>
</dbReference>
<feature type="domain" description="DUF3857" evidence="3">
    <location>
        <begin position="84"/>
        <end position="247"/>
    </location>
</feature>
<evidence type="ECO:0000259" key="3">
    <source>
        <dbReference type="Pfam" id="PF12969"/>
    </source>
</evidence>
<dbReference type="InterPro" id="IPR011990">
    <property type="entry name" value="TPR-like_helical_dom_sf"/>
</dbReference>